<sequence length="661" mass="73304">MTRIVSPLRRRCAFVFAVAFVAMWLTVRSLGGTAAIEPPTLQQDMTMSMASSRLTPPRSVAIGGDTTQQTTTTLVQTEHPVSTVTKKSAAGWQPIDRAVILHADVMDAAAKFLLELGGGPAARYVLVFSDERIFTSALHRLRNDNVVATLILFADCGERLGVARITDLDGTILHDMPVPSCTLGPQHSSVRVARWLSISSGSFLMDSVRVLLTFWFHDTGAVDNSQLILSTDSRIVVIDPLAVRLWKGAHRNFTLTSLMALFSAPPSTVVMARFALGVERLNTTLRFIAPELARWRSRLEKLLDPLPSSSFGGGALDQLATSGQSTLMSPYLFGGGRDALVTLVDSVAELQVRYPMPPGVGMELVLAASLNEVRTGHSSARFAVQLLSEHTVRMASDNRCSVMHTLLRQQEMIASVTPPPPPAMLLNWHHCTWSKPMQPAPVAQPFSHSRWFDDYYLLHEANAKDPARMIPTAVIAPTSLGVAWEEIGKNREGNDAIVLNESMIEEPYLRRCVGRGRSAVLGMCTGYAPELVKTFVKTFAKFHLRSCTQLYLFVDDEQRIAYNEAFGGEADIVIVVIDALKSTLRLQSCGVVNWRKELFYEWLLLKERSEEDANWLRYVMIVDTRDAHFQADPFEPLRKIAPEVRRRLGRVKRTTPTHGAQ</sequence>
<dbReference type="VEuPathDB" id="TriTrypDB:BSAL_51255"/>
<name>A0A0S4IKH5_BODSA</name>
<gene>
    <name evidence="1" type="ORF">BSAL_51255</name>
</gene>
<protein>
    <submittedName>
        <fullName evidence="1">Membrane-associated protein, putative</fullName>
    </submittedName>
</protein>
<dbReference type="AlphaFoldDB" id="A0A0S4IKH5"/>
<organism evidence="1 2">
    <name type="scientific">Bodo saltans</name>
    <name type="common">Flagellated protozoan</name>
    <dbReference type="NCBI Taxonomy" id="75058"/>
    <lineage>
        <taxon>Eukaryota</taxon>
        <taxon>Discoba</taxon>
        <taxon>Euglenozoa</taxon>
        <taxon>Kinetoplastea</taxon>
        <taxon>Metakinetoplastina</taxon>
        <taxon>Eubodonida</taxon>
        <taxon>Bodonidae</taxon>
        <taxon>Bodo</taxon>
    </lineage>
</organism>
<feature type="non-terminal residue" evidence="1">
    <location>
        <position position="661"/>
    </location>
</feature>
<keyword evidence="2" id="KW-1185">Reference proteome</keyword>
<dbReference type="EMBL" id="CYKH01000057">
    <property type="protein sequence ID" value="CUE66567.1"/>
    <property type="molecule type" value="Genomic_DNA"/>
</dbReference>
<evidence type="ECO:0000313" key="2">
    <source>
        <dbReference type="Proteomes" id="UP000051952"/>
    </source>
</evidence>
<reference evidence="2" key="1">
    <citation type="submission" date="2015-09" db="EMBL/GenBank/DDBJ databases">
        <authorList>
            <consortium name="Pathogen Informatics"/>
        </authorList>
    </citation>
    <scope>NUCLEOTIDE SEQUENCE [LARGE SCALE GENOMIC DNA]</scope>
    <source>
        <strain evidence="2">Lake Konstanz</strain>
    </source>
</reference>
<proteinExistence type="predicted"/>
<accession>A0A0S4IKH5</accession>
<evidence type="ECO:0000313" key="1">
    <source>
        <dbReference type="EMBL" id="CUE66567.1"/>
    </source>
</evidence>
<dbReference type="Proteomes" id="UP000051952">
    <property type="component" value="Unassembled WGS sequence"/>
</dbReference>